<dbReference type="OrthoDB" id="9786161at2"/>
<organism evidence="2 3">
    <name type="scientific">Sphingobacterium psychroaquaticum</name>
    <dbReference type="NCBI Taxonomy" id="561061"/>
    <lineage>
        <taxon>Bacteria</taxon>
        <taxon>Pseudomonadati</taxon>
        <taxon>Bacteroidota</taxon>
        <taxon>Sphingobacteriia</taxon>
        <taxon>Sphingobacteriales</taxon>
        <taxon>Sphingobacteriaceae</taxon>
        <taxon>Sphingobacterium</taxon>
    </lineage>
</organism>
<reference evidence="2 3" key="1">
    <citation type="submission" date="2017-04" db="EMBL/GenBank/DDBJ databases">
        <authorList>
            <person name="Afonso C.L."/>
            <person name="Miller P.J."/>
            <person name="Scott M.A."/>
            <person name="Spackman E."/>
            <person name="Goraichik I."/>
            <person name="Dimitrov K.M."/>
            <person name="Suarez D.L."/>
            <person name="Swayne D.E."/>
        </authorList>
    </citation>
    <scope>NUCLEOTIDE SEQUENCE [LARGE SCALE GENOMIC DNA]</scope>
    <source>
        <strain evidence="2 3">DSM 22418</strain>
    </source>
</reference>
<keyword evidence="3" id="KW-1185">Reference proteome</keyword>
<proteinExistence type="predicted"/>
<dbReference type="InterPro" id="IPR007621">
    <property type="entry name" value="TPM_dom"/>
</dbReference>
<dbReference type="AlphaFoldDB" id="A0A1X7KJF7"/>
<evidence type="ECO:0000259" key="1">
    <source>
        <dbReference type="Pfam" id="PF04536"/>
    </source>
</evidence>
<dbReference type="RefSeq" id="WP_085473672.1">
    <property type="nucleotide sequence ID" value="NZ_FXAU01000005.1"/>
</dbReference>
<evidence type="ECO:0000313" key="3">
    <source>
        <dbReference type="Proteomes" id="UP000192980"/>
    </source>
</evidence>
<dbReference type="PANTHER" id="PTHR30373">
    <property type="entry name" value="UPF0603 PROTEIN YGCG"/>
    <property type="match status" value="1"/>
</dbReference>
<dbReference type="Gene3D" id="3.10.310.50">
    <property type="match status" value="1"/>
</dbReference>
<dbReference type="PANTHER" id="PTHR30373:SF8">
    <property type="entry name" value="BLL7265 PROTEIN"/>
    <property type="match status" value="1"/>
</dbReference>
<name>A0A1X7KJF7_9SPHI</name>
<accession>A0A1X7KJF7</accession>
<gene>
    <name evidence="2" type="ORF">SAMN05660862_2965</name>
</gene>
<dbReference type="EMBL" id="FXAU01000005">
    <property type="protein sequence ID" value="SMG41196.1"/>
    <property type="molecule type" value="Genomic_DNA"/>
</dbReference>
<dbReference type="Proteomes" id="UP000192980">
    <property type="component" value="Unassembled WGS sequence"/>
</dbReference>
<sequence length="144" mass="16421">MDIFSIAEQDRIVQAISVAEGKTSGEIRLVVERKLKHKAAIEAAVKYFRKLDMHKTILKNGVLIYIAVDDHEFAIIGDTAIHDRVGEDFWGATQEEMVSFFRQDMLVDGLIAGIQQIGEQLQYFFPRKADDINELPDDIYYGEN</sequence>
<dbReference type="STRING" id="561061.SAMN05660862_2965"/>
<evidence type="ECO:0000313" key="2">
    <source>
        <dbReference type="EMBL" id="SMG41196.1"/>
    </source>
</evidence>
<dbReference type="Pfam" id="PF04536">
    <property type="entry name" value="TPM_phosphatase"/>
    <property type="match status" value="1"/>
</dbReference>
<feature type="domain" description="TPM" evidence="1">
    <location>
        <begin position="2"/>
        <end position="119"/>
    </location>
</feature>
<protein>
    <submittedName>
        <fullName evidence="2">TLP18.3, Psb32 and MOLO-1 founding protein of phosphatase</fullName>
    </submittedName>
</protein>